<reference evidence="2" key="2">
    <citation type="journal article" date="2018" name="Plant J.">
        <title>The Sorghum bicolor reference genome: improved assembly, gene annotations, a transcriptome atlas, and signatures of genome organization.</title>
        <authorList>
            <person name="McCormick R.F."/>
            <person name="Truong S.K."/>
            <person name="Sreedasyam A."/>
            <person name="Jenkins J."/>
            <person name="Shu S."/>
            <person name="Sims D."/>
            <person name="Kennedy M."/>
            <person name="Amirebrahimi M."/>
            <person name="Weers B.D."/>
            <person name="McKinley B."/>
            <person name="Mattison A."/>
            <person name="Morishige D.T."/>
            <person name="Grimwood J."/>
            <person name="Schmutz J."/>
            <person name="Mullet J.E."/>
        </authorList>
    </citation>
    <scope>NUCLEOTIDE SEQUENCE [LARGE SCALE GENOMIC DNA]</scope>
    <source>
        <strain evidence="2">cv. BTx623</strain>
    </source>
</reference>
<dbReference type="EMBL" id="CM000766">
    <property type="protein sequence ID" value="KXG25017.1"/>
    <property type="molecule type" value="Genomic_DNA"/>
</dbReference>
<organism evidence="1 2">
    <name type="scientific">Sorghum bicolor</name>
    <name type="common">Sorghum</name>
    <name type="synonym">Sorghum vulgare</name>
    <dbReference type="NCBI Taxonomy" id="4558"/>
    <lineage>
        <taxon>Eukaryota</taxon>
        <taxon>Viridiplantae</taxon>
        <taxon>Streptophyta</taxon>
        <taxon>Embryophyta</taxon>
        <taxon>Tracheophyta</taxon>
        <taxon>Spermatophyta</taxon>
        <taxon>Magnoliopsida</taxon>
        <taxon>Liliopsida</taxon>
        <taxon>Poales</taxon>
        <taxon>Poaceae</taxon>
        <taxon>PACMAD clade</taxon>
        <taxon>Panicoideae</taxon>
        <taxon>Andropogonodae</taxon>
        <taxon>Andropogoneae</taxon>
        <taxon>Sorghinae</taxon>
        <taxon>Sorghum</taxon>
    </lineage>
</organism>
<dbReference type="AlphaFoldDB" id="A0A1B6PHC1"/>
<keyword evidence="2" id="KW-1185">Reference proteome</keyword>
<evidence type="ECO:0000313" key="2">
    <source>
        <dbReference type="Proteomes" id="UP000000768"/>
    </source>
</evidence>
<name>A0A1B6PHC1_SORBI</name>
<dbReference type="InParanoid" id="A0A1B6PHC1"/>
<gene>
    <name evidence="1" type="ORF">SORBI_3007G110400</name>
</gene>
<dbReference type="Proteomes" id="UP000000768">
    <property type="component" value="Chromosome 7"/>
</dbReference>
<dbReference type="Gramene" id="KXG25017">
    <property type="protein sequence ID" value="KXG25017"/>
    <property type="gene ID" value="SORBI_3007G110400"/>
</dbReference>
<reference evidence="1 2" key="1">
    <citation type="journal article" date="2009" name="Nature">
        <title>The Sorghum bicolor genome and the diversification of grasses.</title>
        <authorList>
            <person name="Paterson A.H."/>
            <person name="Bowers J.E."/>
            <person name="Bruggmann R."/>
            <person name="Dubchak I."/>
            <person name="Grimwood J."/>
            <person name="Gundlach H."/>
            <person name="Haberer G."/>
            <person name="Hellsten U."/>
            <person name="Mitros T."/>
            <person name="Poliakov A."/>
            <person name="Schmutz J."/>
            <person name="Spannagl M."/>
            <person name="Tang H."/>
            <person name="Wang X."/>
            <person name="Wicker T."/>
            <person name="Bharti A.K."/>
            <person name="Chapman J."/>
            <person name="Feltus F.A."/>
            <person name="Gowik U."/>
            <person name="Grigoriev I.V."/>
            <person name="Lyons E."/>
            <person name="Maher C.A."/>
            <person name="Martis M."/>
            <person name="Narechania A."/>
            <person name="Otillar R.P."/>
            <person name="Penning B.W."/>
            <person name="Salamov A.A."/>
            <person name="Wang Y."/>
            <person name="Zhang L."/>
            <person name="Carpita N.C."/>
            <person name="Freeling M."/>
            <person name="Gingle A.R."/>
            <person name="Hash C.T."/>
            <person name="Keller B."/>
            <person name="Klein P."/>
            <person name="Kresovich S."/>
            <person name="McCann M.C."/>
            <person name="Ming R."/>
            <person name="Peterson D.G."/>
            <person name="Mehboob-ur-Rahman"/>
            <person name="Ware D."/>
            <person name="Westhoff P."/>
            <person name="Mayer K.F."/>
            <person name="Messing J."/>
            <person name="Rokhsar D.S."/>
        </authorList>
    </citation>
    <scope>NUCLEOTIDE SEQUENCE [LARGE SCALE GENOMIC DNA]</scope>
    <source>
        <strain evidence="2">cv. BTx623</strain>
    </source>
</reference>
<protein>
    <submittedName>
        <fullName evidence="1">Uncharacterized protein</fullName>
    </submittedName>
</protein>
<evidence type="ECO:0000313" key="1">
    <source>
        <dbReference type="EMBL" id="KXG25017.1"/>
    </source>
</evidence>
<sequence length="134" mass="15617">MNIRGPKLMNNRLLLEVMVCQALRPRQGHGTSRTNRSRITNLLVKLQDKRGAQKPQVFRTPITDVESTEAIFIQWQKNIMATRLCRVSTKYTSYMSNCIFIHCTMCTMYCTNIGVYDMHGRKKMLLHLFMILVC</sequence>
<accession>A0A1B6PHC1</accession>
<proteinExistence type="predicted"/>